<keyword evidence="4" id="KW-1185">Reference proteome</keyword>
<sequence length="331" mass="34972">MSARAHLSVIQPQQPERPQLVEPVAKLVQETALHRLWMGQSLNAETHQVLAYLAGRGHRVPVGIGVTLMPLRHPFEAAVQARSLARITGKPVVVGYGPATPGLVGALRGRPYDTPARTSAEYALAVRDLLDGGPAEESVNEAFHQGEGLVLPEIGRFPRVEVGLGVLRSGMARRAGGAADVAITWLTPAHHVHDTIAPALAEGAARAGRPAPPRIATVVHAAVARPGRDPRRLALRGASTHLGLPHYTEMLRRAGVPADPADPESGAAALVDKGVYLYGTPEEVAKGLLDYEHAGVSEIVVNPAGVVNTEGIRSAVADVREIAQAWEELRG</sequence>
<evidence type="ECO:0000313" key="3">
    <source>
        <dbReference type="EMBL" id="QUX23170.1"/>
    </source>
</evidence>
<evidence type="ECO:0000256" key="1">
    <source>
        <dbReference type="ARBA" id="ARBA00023002"/>
    </source>
</evidence>
<organism evidence="3 4">
    <name type="scientific">Nocardiopsis changdeensis</name>
    <dbReference type="NCBI Taxonomy" id="2831969"/>
    <lineage>
        <taxon>Bacteria</taxon>
        <taxon>Bacillati</taxon>
        <taxon>Actinomycetota</taxon>
        <taxon>Actinomycetes</taxon>
        <taxon>Streptosporangiales</taxon>
        <taxon>Nocardiopsidaceae</taxon>
        <taxon>Nocardiopsis</taxon>
    </lineage>
</organism>
<dbReference type="InterPro" id="IPR050564">
    <property type="entry name" value="F420-G6PD/mer"/>
</dbReference>
<feature type="domain" description="Luciferase-like" evidence="2">
    <location>
        <begin position="16"/>
        <end position="297"/>
    </location>
</feature>
<evidence type="ECO:0000259" key="2">
    <source>
        <dbReference type="Pfam" id="PF00296"/>
    </source>
</evidence>
<dbReference type="Gene3D" id="3.20.20.30">
    <property type="entry name" value="Luciferase-like domain"/>
    <property type="match status" value="1"/>
</dbReference>
<evidence type="ECO:0000313" key="4">
    <source>
        <dbReference type="Proteomes" id="UP000676079"/>
    </source>
</evidence>
<dbReference type="Pfam" id="PF00296">
    <property type="entry name" value="Bac_luciferase"/>
    <property type="match status" value="1"/>
</dbReference>
<dbReference type="InterPro" id="IPR036661">
    <property type="entry name" value="Luciferase-like_sf"/>
</dbReference>
<dbReference type="EMBL" id="CP074133">
    <property type="protein sequence ID" value="QUX23170.1"/>
    <property type="molecule type" value="Genomic_DNA"/>
</dbReference>
<accession>A0ABX8BN88</accession>
<dbReference type="PANTHER" id="PTHR43244">
    <property type="match status" value="1"/>
</dbReference>
<dbReference type="SUPFAM" id="SSF51679">
    <property type="entry name" value="Bacterial luciferase-like"/>
    <property type="match status" value="1"/>
</dbReference>
<reference evidence="3 4" key="1">
    <citation type="submission" date="2021-05" db="EMBL/GenBank/DDBJ databases">
        <title>Direct Submission.</title>
        <authorList>
            <person name="Li K."/>
            <person name="Gao J."/>
        </authorList>
    </citation>
    <scope>NUCLEOTIDE SEQUENCE [LARGE SCALE GENOMIC DNA]</scope>
    <source>
        <strain evidence="3 4">Mg02</strain>
    </source>
</reference>
<dbReference type="InterPro" id="IPR011251">
    <property type="entry name" value="Luciferase-like_dom"/>
</dbReference>
<proteinExistence type="predicted"/>
<dbReference type="Proteomes" id="UP000676079">
    <property type="component" value="Chromosome"/>
</dbReference>
<name>A0ABX8BN88_9ACTN</name>
<dbReference type="RefSeq" id="WP_220564395.1">
    <property type="nucleotide sequence ID" value="NZ_CP074133.1"/>
</dbReference>
<gene>
    <name evidence="3" type="ORF">KGD84_01845</name>
</gene>
<keyword evidence="1" id="KW-0560">Oxidoreductase</keyword>
<dbReference type="PANTHER" id="PTHR43244:SF1">
    <property type="entry name" value="5,10-METHYLENETETRAHYDROMETHANOPTERIN REDUCTASE"/>
    <property type="match status" value="1"/>
</dbReference>
<protein>
    <submittedName>
        <fullName evidence="3">LLM class flavin-dependent oxidoreductase</fullName>
    </submittedName>
</protein>